<dbReference type="PANTHER" id="PTHR38008:SF2">
    <property type="entry name" value="HEMOLYSIN"/>
    <property type="match status" value="1"/>
</dbReference>
<accession>A0A378PNZ2</accession>
<proteinExistence type="predicted"/>
<dbReference type="PANTHER" id="PTHR38008">
    <property type="entry name" value="HEMOLYSIN-RELATED"/>
    <property type="match status" value="1"/>
</dbReference>
<gene>
    <name evidence="1" type="ORF">NCTC9426_00245</name>
</gene>
<evidence type="ECO:0000313" key="2">
    <source>
        <dbReference type="Proteomes" id="UP000254133"/>
    </source>
</evidence>
<name>A0A378PNZ2_MORBO</name>
<organism evidence="1 2">
    <name type="scientific">Moraxella bovis</name>
    <dbReference type="NCBI Taxonomy" id="476"/>
    <lineage>
        <taxon>Bacteria</taxon>
        <taxon>Pseudomonadati</taxon>
        <taxon>Pseudomonadota</taxon>
        <taxon>Gammaproteobacteria</taxon>
        <taxon>Moraxellales</taxon>
        <taxon>Moraxellaceae</taxon>
        <taxon>Moraxella</taxon>
    </lineage>
</organism>
<dbReference type="Pfam" id="PF03891">
    <property type="entry name" value="DUF333"/>
    <property type="match status" value="1"/>
</dbReference>
<evidence type="ECO:0000313" key="1">
    <source>
        <dbReference type="EMBL" id="STY90238.1"/>
    </source>
</evidence>
<sequence>MTGFLGACATNHQSKGVEIANPASEFCVKQGGKSETRKNQNGDEYGVCVLPNGQVVEEWEYFRKHSQK</sequence>
<dbReference type="InterPro" id="IPR005590">
    <property type="entry name" value="DUF333"/>
</dbReference>
<reference evidence="1 2" key="1">
    <citation type="submission" date="2018-06" db="EMBL/GenBank/DDBJ databases">
        <authorList>
            <consortium name="Pathogen Informatics"/>
            <person name="Doyle S."/>
        </authorList>
    </citation>
    <scope>NUCLEOTIDE SEQUENCE [LARGE SCALE GENOMIC DNA]</scope>
    <source>
        <strain evidence="1 2">NCTC9426</strain>
    </source>
</reference>
<protein>
    <submittedName>
        <fullName evidence="1">Hemolysin</fullName>
    </submittedName>
</protein>
<dbReference type="EMBL" id="UGPZ01000002">
    <property type="protein sequence ID" value="STY90238.1"/>
    <property type="molecule type" value="Genomic_DNA"/>
</dbReference>
<dbReference type="Proteomes" id="UP000254133">
    <property type="component" value="Unassembled WGS sequence"/>
</dbReference>
<dbReference type="AlphaFoldDB" id="A0A378PNZ2"/>
<dbReference type="RefSeq" id="WP_245952129.1">
    <property type="nucleotide sequence ID" value="NZ_UGPZ01000002.1"/>
</dbReference>